<dbReference type="HOGENOM" id="CLU_035456_0_0_1"/>
<dbReference type="AlphaFoldDB" id="F6RFI3"/>
<dbReference type="PROSITE" id="PS50294">
    <property type="entry name" value="WD_REPEATS_REGION"/>
    <property type="match status" value="1"/>
</dbReference>
<feature type="repeat" description="WD" evidence="4">
    <location>
        <begin position="35"/>
        <end position="60"/>
    </location>
</feature>
<keyword evidence="6" id="KW-1185">Reference proteome</keyword>
<accession>F6RFI3</accession>
<dbReference type="Pfam" id="PF00400">
    <property type="entry name" value="WD40"/>
    <property type="match status" value="4"/>
</dbReference>
<feature type="repeat" description="WD" evidence="4">
    <location>
        <begin position="213"/>
        <end position="247"/>
    </location>
</feature>
<dbReference type="PRINTS" id="PR00320">
    <property type="entry name" value="GPROTEINBRPT"/>
</dbReference>
<name>F6RFI3_CIOIN</name>
<keyword evidence="2 4" id="KW-0853">WD repeat</keyword>
<proteinExistence type="predicted"/>
<dbReference type="InParanoid" id="F6RFI3"/>
<dbReference type="PANTHER" id="PTHR44324:SF6">
    <property type="entry name" value="EF-HAND CALCIUM BINDING DOMAIN 8"/>
    <property type="match status" value="1"/>
</dbReference>
<dbReference type="STRING" id="7719.ENSCINP00000025145"/>
<evidence type="ECO:0000256" key="1">
    <source>
        <dbReference type="ARBA" id="ARBA00014901"/>
    </source>
</evidence>
<evidence type="ECO:0000256" key="4">
    <source>
        <dbReference type="PROSITE-ProRule" id="PRU00221"/>
    </source>
</evidence>
<dbReference type="InterPro" id="IPR015943">
    <property type="entry name" value="WD40/YVTN_repeat-like_dom_sf"/>
</dbReference>
<evidence type="ECO:0000313" key="6">
    <source>
        <dbReference type="Proteomes" id="UP000008144"/>
    </source>
</evidence>
<reference evidence="6" key="1">
    <citation type="journal article" date="2002" name="Science">
        <title>The draft genome of Ciona intestinalis: insights into chordate and vertebrate origins.</title>
        <authorList>
            <person name="Dehal P."/>
            <person name="Satou Y."/>
            <person name="Campbell R.K."/>
            <person name="Chapman J."/>
            <person name="Degnan B."/>
            <person name="De Tomaso A."/>
            <person name="Davidson B."/>
            <person name="Di Gregorio A."/>
            <person name="Gelpke M."/>
            <person name="Goodstein D.M."/>
            <person name="Harafuji N."/>
            <person name="Hastings K.E."/>
            <person name="Ho I."/>
            <person name="Hotta K."/>
            <person name="Huang W."/>
            <person name="Kawashima T."/>
            <person name="Lemaire P."/>
            <person name="Martinez D."/>
            <person name="Meinertzhagen I.A."/>
            <person name="Necula S."/>
            <person name="Nonaka M."/>
            <person name="Putnam N."/>
            <person name="Rash S."/>
            <person name="Saiga H."/>
            <person name="Satake M."/>
            <person name="Terry A."/>
            <person name="Yamada L."/>
            <person name="Wang H.G."/>
            <person name="Awazu S."/>
            <person name="Azumi K."/>
            <person name="Boore J."/>
            <person name="Branno M."/>
            <person name="Chin-Bow S."/>
            <person name="DeSantis R."/>
            <person name="Doyle S."/>
            <person name="Francino P."/>
            <person name="Keys D.N."/>
            <person name="Haga S."/>
            <person name="Hayashi H."/>
            <person name="Hino K."/>
            <person name="Imai K.S."/>
            <person name="Inaba K."/>
            <person name="Kano S."/>
            <person name="Kobayashi K."/>
            <person name="Kobayashi M."/>
            <person name="Lee B.I."/>
            <person name="Makabe K.W."/>
            <person name="Manohar C."/>
            <person name="Matassi G."/>
            <person name="Medina M."/>
            <person name="Mochizuki Y."/>
            <person name="Mount S."/>
            <person name="Morishita T."/>
            <person name="Miura S."/>
            <person name="Nakayama A."/>
            <person name="Nishizaka S."/>
            <person name="Nomoto H."/>
            <person name="Ohta F."/>
            <person name="Oishi K."/>
            <person name="Rigoutsos I."/>
            <person name="Sano M."/>
            <person name="Sasaki A."/>
            <person name="Sasakura Y."/>
            <person name="Shoguchi E."/>
            <person name="Shin-i T."/>
            <person name="Spagnuolo A."/>
            <person name="Stainier D."/>
            <person name="Suzuki M.M."/>
            <person name="Tassy O."/>
            <person name="Takatori N."/>
            <person name="Tokuoka M."/>
            <person name="Yagi K."/>
            <person name="Yoshizaki F."/>
            <person name="Wada S."/>
            <person name="Zhang C."/>
            <person name="Hyatt P.D."/>
            <person name="Larimer F."/>
            <person name="Detter C."/>
            <person name="Doggett N."/>
            <person name="Glavina T."/>
            <person name="Hawkins T."/>
            <person name="Richardson P."/>
            <person name="Lucas S."/>
            <person name="Kohara Y."/>
            <person name="Levine M."/>
            <person name="Satoh N."/>
            <person name="Rokhsar D.S."/>
        </authorList>
    </citation>
    <scope>NUCLEOTIDE SEQUENCE [LARGE SCALE GENOMIC DNA]</scope>
</reference>
<evidence type="ECO:0000256" key="2">
    <source>
        <dbReference type="ARBA" id="ARBA00022574"/>
    </source>
</evidence>
<dbReference type="Proteomes" id="UP000008144">
    <property type="component" value="Chromosome 1"/>
</dbReference>
<dbReference type="InterPro" id="IPR020472">
    <property type="entry name" value="WD40_PAC1"/>
</dbReference>
<dbReference type="OMA" id="HYSGKPT"/>
<dbReference type="GeneTree" id="ENSGT00940000168052"/>
<dbReference type="PROSITE" id="PS50082">
    <property type="entry name" value="WD_REPEATS_2"/>
    <property type="match status" value="3"/>
</dbReference>
<evidence type="ECO:0000313" key="5">
    <source>
        <dbReference type="Ensembl" id="ENSCINP00000025145.2"/>
    </source>
</evidence>
<dbReference type="EMBL" id="EAAA01000084">
    <property type="status" value="NOT_ANNOTATED_CDS"/>
    <property type="molecule type" value="Genomic_DNA"/>
</dbReference>
<dbReference type="InterPro" id="IPR036322">
    <property type="entry name" value="WD40_repeat_dom_sf"/>
</dbReference>
<dbReference type="InterPro" id="IPR051242">
    <property type="entry name" value="WD-EF-hand_domain"/>
</dbReference>
<dbReference type="Gene3D" id="2.130.10.10">
    <property type="entry name" value="YVTN repeat-like/Quinoprotein amine dehydrogenase"/>
    <property type="match status" value="2"/>
</dbReference>
<keyword evidence="3" id="KW-0677">Repeat</keyword>
<reference evidence="5" key="4">
    <citation type="submission" date="2025-09" db="UniProtKB">
        <authorList>
            <consortium name="Ensembl"/>
        </authorList>
    </citation>
    <scope>IDENTIFICATION</scope>
</reference>
<dbReference type="SUPFAM" id="SSF50978">
    <property type="entry name" value="WD40 repeat-like"/>
    <property type="match status" value="1"/>
</dbReference>
<dbReference type="PROSITE" id="PS00678">
    <property type="entry name" value="WD_REPEATS_1"/>
    <property type="match status" value="2"/>
</dbReference>
<dbReference type="PANTHER" id="PTHR44324">
    <property type="entry name" value="WD40 REPEAT DOMAIN 95"/>
    <property type="match status" value="1"/>
</dbReference>
<dbReference type="Ensembl" id="ENSCINT00000025391.2">
    <property type="protein sequence ID" value="ENSCINP00000025145.2"/>
    <property type="gene ID" value="ENSCING00000013773.2"/>
</dbReference>
<protein>
    <recommendedName>
        <fullName evidence="1">WD repeat-containing protein on Y chromosome</fullName>
    </recommendedName>
</protein>
<evidence type="ECO:0000256" key="3">
    <source>
        <dbReference type="ARBA" id="ARBA00022737"/>
    </source>
</evidence>
<feature type="repeat" description="WD" evidence="4">
    <location>
        <begin position="163"/>
        <end position="204"/>
    </location>
</feature>
<organism evidence="5 6">
    <name type="scientific">Ciona intestinalis</name>
    <name type="common">Transparent sea squirt</name>
    <name type="synonym">Ascidia intestinalis</name>
    <dbReference type="NCBI Taxonomy" id="7719"/>
    <lineage>
        <taxon>Eukaryota</taxon>
        <taxon>Metazoa</taxon>
        <taxon>Chordata</taxon>
        <taxon>Tunicata</taxon>
        <taxon>Ascidiacea</taxon>
        <taxon>Phlebobranchia</taxon>
        <taxon>Cionidae</taxon>
        <taxon>Ciona</taxon>
    </lineage>
</organism>
<dbReference type="SMART" id="SM00320">
    <property type="entry name" value="WD40"/>
    <property type="match status" value="6"/>
</dbReference>
<reference evidence="5" key="2">
    <citation type="journal article" date="2008" name="Genome Biol.">
        <title>Improved genome assembly and evidence-based global gene model set for the chordate Ciona intestinalis: new insight into intron and operon populations.</title>
        <authorList>
            <person name="Satou Y."/>
            <person name="Mineta K."/>
            <person name="Ogasawara M."/>
            <person name="Sasakura Y."/>
            <person name="Shoguchi E."/>
            <person name="Ueno K."/>
            <person name="Yamada L."/>
            <person name="Matsumoto J."/>
            <person name="Wasserscheid J."/>
            <person name="Dewar K."/>
            <person name="Wiley G.B."/>
            <person name="Macmil S.L."/>
            <person name="Roe B.A."/>
            <person name="Zeller R.W."/>
            <person name="Hastings K.E."/>
            <person name="Lemaire P."/>
            <person name="Lindquist E."/>
            <person name="Endo T."/>
            <person name="Hotta K."/>
            <person name="Inaba K."/>
        </authorList>
    </citation>
    <scope>NUCLEOTIDE SEQUENCE [LARGE SCALE GENOMIC DNA]</scope>
    <source>
        <strain evidence="5">wild type</strain>
    </source>
</reference>
<reference evidence="5" key="3">
    <citation type="submission" date="2025-08" db="UniProtKB">
        <authorList>
            <consortium name="Ensembl"/>
        </authorList>
    </citation>
    <scope>IDENTIFICATION</scope>
</reference>
<sequence length="346" mass="38936">MYLGDLSNITYKAKWPGFSKLRSNRGCFYRVRKGILALDYSKDWNIVVTGSFDGVVRTWNPYSAKPASLIKGHLTPVQHVRIIQGSGQVITCGKDRTIRIIELRDHTTTQVLGPRSFVKMGPTSHTINCIFYQKRYKALLIGTMQVGLFEGFDDNEKVDQLNIKSHDGPVSTVLYNKLFNQVVTAGHDSVLSVWDLNTGTKAIQFHTIKGVELTCMCFDQTGRRLITGSRNGAVKIWNFNNGACLRTLSGATNYEVTGLVCLKQKIISGGWNKKLTVYIDSRNQDDEDDFREWQEAHKDDILCLASFQHSNGVSIIASSSYDGDIFIWSLDSGHILCRLNRMESYS</sequence>
<dbReference type="InterPro" id="IPR001680">
    <property type="entry name" value="WD40_rpt"/>
</dbReference>
<dbReference type="InterPro" id="IPR019775">
    <property type="entry name" value="WD40_repeat_CS"/>
</dbReference>